<dbReference type="AlphaFoldDB" id="A0A1W1H595"/>
<name>A0A1W1H595_9BACT</name>
<dbReference type="Proteomes" id="UP000191931">
    <property type="component" value="Unassembled WGS sequence"/>
</dbReference>
<dbReference type="STRING" id="1246637.MTBBW1_1060002"/>
<protein>
    <submittedName>
        <fullName evidence="1">Uncharacterized protein</fullName>
    </submittedName>
</protein>
<dbReference type="EMBL" id="FWEV01000009">
    <property type="protein sequence ID" value="SLM27651.1"/>
    <property type="molecule type" value="Genomic_DNA"/>
</dbReference>
<keyword evidence="2" id="KW-1185">Reference proteome</keyword>
<proteinExistence type="predicted"/>
<accession>A0A1W1H595</accession>
<evidence type="ECO:0000313" key="1">
    <source>
        <dbReference type="EMBL" id="SLM27651.1"/>
    </source>
</evidence>
<evidence type="ECO:0000313" key="2">
    <source>
        <dbReference type="Proteomes" id="UP000191931"/>
    </source>
</evidence>
<sequence>MIYYVKKGDEVILLTLYSKSEQGDISSQEVCAIIDKWKQG</sequence>
<organism evidence="1 2">
    <name type="scientific">Desulfamplus magnetovallimortis</name>
    <dbReference type="NCBI Taxonomy" id="1246637"/>
    <lineage>
        <taxon>Bacteria</taxon>
        <taxon>Pseudomonadati</taxon>
        <taxon>Thermodesulfobacteriota</taxon>
        <taxon>Desulfobacteria</taxon>
        <taxon>Desulfobacterales</taxon>
        <taxon>Desulfobacteraceae</taxon>
        <taxon>Desulfamplus</taxon>
    </lineage>
</organism>
<gene>
    <name evidence="1" type="ORF">MTBBW1_1060002</name>
</gene>
<reference evidence="1 2" key="1">
    <citation type="submission" date="2017-03" db="EMBL/GenBank/DDBJ databases">
        <authorList>
            <person name="Afonso C.L."/>
            <person name="Miller P.J."/>
            <person name="Scott M.A."/>
            <person name="Spackman E."/>
            <person name="Goraichik I."/>
            <person name="Dimitrov K.M."/>
            <person name="Suarez D.L."/>
            <person name="Swayne D.E."/>
        </authorList>
    </citation>
    <scope>NUCLEOTIDE SEQUENCE [LARGE SCALE GENOMIC DNA]</scope>
    <source>
        <strain evidence="1">PRJEB14757</strain>
    </source>
</reference>